<feature type="compositionally biased region" description="Basic and acidic residues" evidence="1">
    <location>
        <begin position="43"/>
        <end position="56"/>
    </location>
</feature>
<proteinExistence type="predicted"/>
<dbReference type="AlphaFoldDB" id="A0A2N0RVS3"/>
<reference evidence="2 3" key="1">
    <citation type="submission" date="2017-10" db="EMBL/GenBank/DDBJ databases">
        <title>Extensive intraspecific genome diversity in a model arbuscular mycorrhizal fungus.</title>
        <authorList>
            <person name="Chen E.C.H."/>
            <person name="Morin E."/>
            <person name="Baudet D."/>
            <person name="Noel J."/>
            <person name="Ndikumana S."/>
            <person name="Charron P."/>
            <person name="St-Onge C."/>
            <person name="Giorgi J."/>
            <person name="Grigoriev I.V."/>
            <person name="Roux C."/>
            <person name="Martin F.M."/>
            <person name="Corradi N."/>
        </authorList>
    </citation>
    <scope>NUCLEOTIDE SEQUENCE [LARGE SCALE GENOMIC DNA]</scope>
    <source>
        <strain evidence="2 3">A1</strain>
    </source>
</reference>
<accession>A0A2N0RVS3</accession>
<comment type="caution">
    <text evidence="2">The sequence shown here is derived from an EMBL/GenBank/DDBJ whole genome shotgun (WGS) entry which is preliminary data.</text>
</comment>
<dbReference type="VEuPathDB" id="FungiDB:RhiirFUN_006737"/>
<name>A0A2N0RVS3_9GLOM</name>
<evidence type="ECO:0000256" key="1">
    <source>
        <dbReference type="SAM" id="MobiDB-lite"/>
    </source>
</evidence>
<feature type="region of interest" description="Disordered" evidence="1">
    <location>
        <begin position="37"/>
        <end position="56"/>
    </location>
</feature>
<dbReference type="Proteomes" id="UP000232688">
    <property type="component" value="Unassembled WGS sequence"/>
</dbReference>
<evidence type="ECO:0000313" key="3">
    <source>
        <dbReference type="Proteomes" id="UP000232688"/>
    </source>
</evidence>
<dbReference type="VEuPathDB" id="FungiDB:RhiirA1_458489"/>
<evidence type="ECO:0000313" key="2">
    <source>
        <dbReference type="EMBL" id="PKC67413.1"/>
    </source>
</evidence>
<protein>
    <submittedName>
        <fullName evidence="2">Uncharacterized protein</fullName>
    </submittedName>
</protein>
<reference evidence="2 3" key="2">
    <citation type="submission" date="2017-10" db="EMBL/GenBank/DDBJ databases">
        <title>Genome analyses suggest a sexual origin of heterokaryosis in a supposedly ancient asexual fungus.</title>
        <authorList>
            <person name="Corradi N."/>
            <person name="Sedzielewska K."/>
            <person name="Noel J."/>
            <person name="Charron P."/>
            <person name="Farinelli L."/>
            <person name="Marton T."/>
            <person name="Kruger M."/>
            <person name="Pelin A."/>
            <person name="Brachmann A."/>
            <person name="Corradi N."/>
        </authorList>
    </citation>
    <scope>NUCLEOTIDE SEQUENCE [LARGE SCALE GENOMIC DNA]</scope>
    <source>
        <strain evidence="2 3">A1</strain>
    </source>
</reference>
<gene>
    <name evidence="2" type="ORF">RhiirA1_458489</name>
</gene>
<organism evidence="2 3">
    <name type="scientific">Rhizophagus irregularis</name>
    <dbReference type="NCBI Taxonomy" id="588596"/>
    <lineage>
        <taxon>Eukaryota</taxon>
        <taxon>Fungi</taxon>
        <taxon>Fungi incertae sedis</taxon>
        <taxon>Mucoromycota</taxon>
        <taxon>Glomeromycotina</taxon>
        <taxon>Glomeromycetes</taxon>
        <taxon>Glomerales</taxon>
        <taxon>Glomeraceae</taxon>
        <taxon>Rhizophagus</taxon>
    </lineage>
</organism>
<dbReference type="EMBL" id="LLXH01000394">
    <property type="protein sequence ID" value="PKC67413.1"/>
    <property type="molecule type" value="Genomic_DNA"/>
</dbReference>
<sequence length="123" mass="14295">MTHITLNLNIAVTRKIEKRILDETQVSCELPKRKIKVTNGNETAHDSESNEKSEVKQVDEEMDICNKLLAVLTAQRRRNTKSKKDCLSSICFNRILDFSNDKVHKNIKWSLNKDQITWLENVL</sequence>